<dbReference type="Proteomes" id="UP001162480">
    <property type="component" value="Chromosome 1"/>
</dbReference>
<organism evidence="2 3">
    <name type="scientific">Octopus vulgaris</name>
    <name type="common">Common octopus</name>
    <dbReference type="NCBI Taxonomy" id="6645"/>
    <lineage>
        <taxon>Eukaryota</taxon>
        <taxon>Metazoa</taxon>
        <taxon>Spiralia</taxon>
        <taxon>Lophotrochozoa</taxon>
        <taxon>Mollusca</taxon>
        <taxon>Cephalopoda</taxon>
        <taxon>Coleoidea</taxon>
        <taxon>Octopodiformes</taxon>
        <taxon>Octopoda</taxon>
        <taxon>Incirrata</taxon>
        <taxon>Octopodidae</taxon>
        <taxon>Octopus</taxon>
    </lineage>
</organism>
<keyword evidence="3" id="KW-1185">Reference proteome</keyword>
<name>A0AA36AFT1_OCTVU</name>
<dbReference type="EMBL" id="OX597814">
    <property type="protein sequence ID" value="CAI9715306.1"/>
    <property type="molecule type" value="Genomic_DNA"/>
</dbReference>
<gene>
    <name evidence="2" type="ORF">OCTVUL_1B008745</name>
</gene>
<evidence type="ECO:0000313" key="2">
    <source>
        <dbReference type="EMBL" id="CAI9715306.1"/>
    </source>
</evidence>
<feature type="region of interest" description="Disordered" evidence="1">
    <location>
        <begin position="1"/>
        <end position="21"/>
    </location>
</feature>
<protein>
    <submittedName>
        <fullName evidence="2">Uncharacterized protein</fullName>
    </submittedName>
</protein>
<reference evidence="2" key="1">
    <citation type="submission" date="2023-08" db="EMBL/GenBank/DDBJ databases">
        <authorList>
            <person name="Alioto T."/>
            <person name="Alioto T."/>
            <person name="Gomez Garrido J."/>
        </authorList>
    </citation>
    <scope>NUCLEOTIDE SEQUENCE</scope>
</reference>
<proteinExistence type="predicted"/>
<feature type="compositionally biased region" description="Polar residues" evidence="1">
    <location>
        <begin position="9"/>
        <end position="21"/>
    </location>
</feature>
<evidence type="ECO:0000313" key="3">
    <source>
        <dbReference type="Proteomes" id="UP001162480"/>
    </source>
</evidence>
<sequence>MKGKGGNGSSDRPINSNAEPDDGISTSALLNMLFNVLNCDDGCINVNCGSSDVMKYDGNVISDTLVDASDDTSGRYRVKLLYLAVLKETKKKKVGGEVKMDE</sequence>
<accession>A0AA36AFT1</accession>
<dbReference type="AlphaFoldDB" id="A0AA36AFT1"/>
<evidence type="ECO:0000256" key="1">
    <source>
        <dbReference type="SAM" id="MobiDB-lite"/>
    </source>
</evidence>